<evidence type="ECO:0000256" key="1">
    <source>
        <dbReference type="ARBA" id="ARBA00000439"/>
    </source>
</evidence>
<dbReference type="InterPro" id="IPR013783">
    <property type="entry name" value="Ig-like_fold"/>
</dbReference>
<dbReference type="Pfam" id="PF11941">
    <property type="entry name" value="DUF3459"/>
    <property type="match status" value="1"/>
</dbReference>
<dbReference type="InterPro" id="IPR003385">
    <property type="entry name" value="Glyco_hydro_77"/>
</dbReference>
<dbReference type="InterPro" id="IPR048458">
    <property type="entry name" value="MalQ_N"/>
</dbReference>
<evidence type="ECO:0000256" key="4">
    <source>
        <dbReference type="ARBA" id="ARBA00005684"/>
    </source>
</evidence>
<dbReference type="Pfam" id="PF02922">
    <property type="entry name" value="CBM_48"/>
    <property type="match status" value="1"/>
</dbReference>
<dbReference type="CDD" id="cd11325">
    <property type="entry name" value="AmyAc_GTHase"/>
    <property type="match status" value="1"/>
</dbReference>
<keyword evidence="9 18" id="KW-0328">Glycosyltransferase</keyword>
<comment type="caution">
    <text evidence="20">The sequence shown here is derived from an EMBL/GenBank/DDBJ whole genome shotgun (WGS) entry which is preliminary data.</text>
</comment>
<dbReference type="EC" id="2.4.1.25" evidence="18"/>
<comment type="catalytic activity">
    <reaction evidence="17">
        <text>D-maltose + ATP = alpha-maltose 1-phosphate + ADP + H(+)</text>
        <dbReference type="Rhea" id="RHEA:31915"/>
        <dbReference type="ChEBI" id="CHEBI:15378"/>
        <dbReference type="ChEBI" id="CHEBI:17306"/>
        <dbReference type="ChEBI" id="CHEBI:30616"/>
        <dbReference type="ChEBI" id="CHEBI:63576"/>
        <dbReference type="ChEBI" id="CHEBI:456216"/>
        <dbReference type="EC" id="2.7.1.175"/>
    </reaction>
</comment>
<dbReference type="InterPro" id="IPR012768">
    <property type="entry name" value="Trehalose_TreZ"/>
</dbReference>
<dbReference type="InterPro" id="IPR040999">
    <property type="entry name" value="Mak_N_cap"/>
</dbReference>
<evidence type="ECO:0000256" key="11">
    <source>
        <dbReference type="ARBA" id="ARBA00022741"/>
    </source>
</evidence>
<dbReference type="PANTHER" id="PTHR32438">
    <property type="entry name" value="4-ALPHA-GLUCANOTRANSFERASE DPE1, CHLOROPLASTIC/AMYLOPLASTIC"/>
    <property type="match status" value="1"/>
</dbReference>
<dbReference type="InterPro" id="IPR012811">
    <property type="entry name" value="TreS_maltokin_C_dom"/>
</dbReference>
<gene>
    <name evidence="20" type="ORF">J2851_001351</name>
</gene>
<feature type="domain" description="Glycosyl hydrolase family 13 catalytic" evidence="19">
    <location>
        <begin position="644"/>
        <end position="1013"/>
    </location>
</feature>
<keyword evidence="21" id="KW-1185">Reference proteome</keyword>
<keyword evidence="11" id="KW-0547">Nucleotide-binding</keyword>
<dbReference type="Gene3D" id="3.20.20.80">
    <property type="entry name" value="Glycosidases"/>
    <property type="match status" value="2"/>
</dbReference>
<comment type="subcellular location">
    <subcellularLocation>
        <location evidence="2">Cytoplasm</location>
    </subcellularLocation>
</comment>
<dbReference type="Pfam" id="PF18085">
    <property type="entry name" value="Mak_N_cap"/>
    <property type="match status" value="1"/>
</dbReference>
<dbReference type="RefSeq" id="WP_209765140.1">
    <property type="nucleotide sequence ID" value="NZ_JAGINP010000004.1"/>
</dbReference>
<dbReference type="SUPFAM" id="SSF51445">
    <property type="entry name" value="(Trans)glycosidases"/>
    <property type="match status" value="2"/>
</dbReference>
<dbReference type="Gene3D" id="2.60.40.10">
    <property type="entry name" value="Immunoglobulins"/>
    <property type="match status" value="1"/>
</dbReference>
<dbReference type="CDD" id="cd02853">
    <property type="entry name" value="E_set_MTHase_like_N"/>
    <property type="match status" value="1"/>
</dbReference>
<dbReference type="InterPro" id="IPR022567">
    <property type="entry name" value="DUF3459"/>
</dbReference>
<comment type="catalytic activity">
    <reaction evidence="16">
        <text>hydrolysis of (1-&gt;4)-alpha-D-glucosidic linkage in 4-alpha-D-[(1-&gt;4)-alpha-D-glucanosyl]n trehalose to yield trehalose and (1-&gt;4)-alpha-D-glucan.</text>
        <dbReference type="EC" id="3.2.1.141"/>
    </reaction>
</comment>
<dbReference type="Gene3D" id="1.10.10.760">
    <property type="entry name" value="E-set domains of sugar-utilizing enzymes"/>
    <property type="match status" value="1"/>
</dbReference>
<dbReference type="NCBIfam" id="TIGR02402">
    <property type="entry name" value="trehalose_TreZ"/>
    <property type="match status" value="1"/>
</dbReference>
<evidence type="ECO:0000256" key="7">
    <source>
        <dbReference type="ARBA" id="ARBA00020295"/>
    </source>
</evidence>
<dbReference type="Pfam" id="PF02446">
    <property type="entry name" value="Glyco_hydro_77"/>
    <property type="match status" value="1"/>
</dbReference>
<evidence type="ECO:0000256" key="9">
    <source>
        <dbReference type="ARBA" id="ARBA00022676"/>
    </source>
</evidence>
<comment type="pathway">
    <text evidence="3">Glycan biosynthesis; trehalose biosynthesis.</text>
</comment>
<protein>
    <recommendedName>
        <fullName evidence="7 18">4-alpha-glucanotransferase</fullName>
        <ecNumber evidence="18">2.4.1.25</ecNumber>
    </recommendedName>
    <alternativeName>
        <fullName evidence="18">Amylomaltase</fullName>
    </alternativeName>
    <alternativeName>
        <fullName evidence="18">Disproportionating enzyme</fullName>
    </alternativeName>
</protein>
<evidence type="ECO:0000256" key="15">
    <source>
        <dbReference type="ARBA" id="ARBA00023295"/>
    </source>
</evidence>
<dbReference type="InterPro" id="IPR014756">
    <property type="entry name" value="Ig_E-set"/>
</dbReference>
<evidence type="ECO:0000256" key="18">
    <source>
        <dbReference type="RuleBase" id="RU361207"/>
    </source>
</evidence>
<accession>A0ABS4SGB4</accession>
<dbReference type="SUPFAM" id="SSF56112">
    <property type="entry name" value="Protein kinase-like (PK-like)"/>
    <property type="match status" value="1"/>
</dbReference>
<dbReference type="PANTHER" id="PTHR32438:SF5">
    <property type="entry name" value="4-ALPHA-GLUCANOTRANSFERASE DPE1, CHLOROPLASTIC_AMYLOPLASTIC"/>
    <property type="match status" value="1"/>
</dbReference>
<comment type="similarity">
    <text evidence="5">Belongs to the aminoglycoside phosphotransferase family.</text>
</comment>
<evidence type="ECO:0000256" key="2">
    <source>
        <dbReference type="ARBA" id="ARBA00004496"/>
    </source>
</evidence>
<comment type="similarity">
    <text evidence="6">Belongs to the glycosyl hydrolase 13 family.</text>
</comment>
<dbReference type="InterPro" id="IPR044901">
    <property type="entry name" value="Trehalose_TreZ_E-set_sf"/>
</dbReference>
<proteinExistence type="inferred from homology"/>
<evidence type="ECO:0000256" key="16">
    <source>
        <dbReference type="ARBA" id="ARBA00034013"/>
    </source>
</evidence>
<dbReference type="NCBIfam" id="TIGR00217">
    <property type="entry name" value="malQ"/>
    <property type="match status" value="1"/>
</dbReference>
<dbReference type="Gene3D" id="3.90.1200.10">
    <property type="match status" value="1"/>
</dbReference>
<sequence>MPTAPKPNAFPGPIEGEALSLLQDDLLPAFLTGRRWYAAKDAGAPRVRIVDALPLPLASGSAQLCLLRVEPPGREPQLYQLPLVLDRSGEMRPDDPFSIAGPDDLPWAGSLRDGYGDEEVVRALLDGIRKGANGTKEARGKDGAGGLSFGRSRAFADVEGALGADTPLRWTGVEQSNTSIRVGDTAILKGLRKLETGVHPELEVGRFLTEVANFRNTPPLLGWVERSGDGETAALCILQGLVPDCEDAWSHVTARLNDRMARFDDEKADDVALMAFMRRLGRRTAEMHRALATPSDDAAFTPEPVTPETLADWADGVRRLARRVLAQLREGMAGLDQSIIPYAASLADSEATVMSQIEALTPASADFHAMRLHGDYHLGQVLAAKDDVYIVDFEGEPMRPLAERRAKHGILRDVAGMLRSIAYAAASARDALPADLDETARTARESWLRWWEGEASSCFVAGYREAIEDCPGYPADPTVASQLLKLFLLEKAFYEIGYELANRPNWVAIPLAGVIGILGADAGPEVADRVSGPQGEMIGQAAPGATRIGEARAHAMPFGAQVQPDGSVRFALWAPSAEQVSLWLEDTQALLPMVRRGDGWFEWTTSQAQPGSRYLFDLGNGTRVPDPASRHQPEDVHGPSEVIDPTVYRWADEAWTGRPWHETVLYELHVGTFTPDGTFRAAIDKLDQLVDLGVTAIELMPVADFPGTRNWGYDGVLPFAPDAAYGRPEDLKALVDAAHARGLMVFLDVVYNHFGPEGNYLNAYAKAFFTDRHKTPWGDAINVDGPRNATVRDYFIHNSLYWIEEFHLDGLRFDAVHAILDDSDKLFLQELAERVHDAVRGKRHVHLVLENDENEAHLLERHPEGDPRWHTAQWNDDLHHCLHSMASGESSGYYADYANDPVKLARALAEGFAFQGHASSYRGGGARGEPSAHLPPTAFVNFIQNHDQIGNRAFGDRITAFSKPEAVRAASSLFLLGPGIPMLFMGEEWASDRPFPFFCDFGDELAEAVRKGRREEFAKFPEFQDPAVRDRIPDPTGQATFLSAKLDWENRDRGAHGEWLDWYRRILALRRQEIAPRLEGAPGGSATHEVIGGRAVRVCWRLGDGSRLHLRANLSDEPVPGVSDAPGRVLWTEGPGRGEVIRDGTLGPWSVVWSIEETTALDRLAERMGIETDYSNAAGETVRASEEAVRALLAAMEVDANDPVRALADLDRRELSRPLPPVVVQRVDRPPFTVTVTLPEGSGELRWTLALENGEPRSDAANFGDLPLVRKATMDGRPVEVRRLDLGEAPAPGYHRLLIEADGTRSETTVIAAPGQCHLPTPLQMGERIWGLSVQLFSVRCAGDWGIGDFGDLVSVADMAAARGAGIVGLNPLHALFLDEPEQASPYSPASRLFLNPLYIDVMAVPELMACAEARDRVASDDFTRAAQAAEAAPLVDYAAVAALKLPVLETLFAHFQEHGTTERWSGFAAFRAEMGEALERFCAFQTLREHFAEIGNPDWRQWPEEFRDAASDAVRRFVEEHRERVDFFAWLQWLADGQLRMAADRAKERGLAVGFYRDLAVGADSAGAETWAAPHVVVASAHVGAPPDLFNPAGQDWGLPPFHPHALREDGYARFIELVRANMRHAGAIRIDHAMALQHVYWIPEGHPPSEGAYVAYPMDDLLGILALESQRNRCLVVGEDLGTVPDGFRERMEEAGILSYRVVFFEWTDDGGFKTPDDYSYLALATVGSHDLATLRGWWEGHDIDLKEDKGLYPAEGEAQRQRDRRRTERSRLLEALAAAYLPMPASFGPDSPYTESLGHAVHAFLARTNAAISMVQLDDMTAEREQVNLPGTVDQYPNWRRKLGLPLEDIADCPQAGAIATIMAAARPAAVVDGKRRE</sequence>
<evidence type="ECO:0000256" key="6">
    <source>
        <dbReference type="ARBA" id="ARBA00008061"/>
    </source>
</evidence>
<evidence type="ECO:0000256" key="17">
    <source>
        <dbReference type="ARBA" id="ARBA00049067"/>
    </source>
</evidence>
<evidence type="ECO:0000256" key="13">
    <source>
        <dbReference type="ARBA" id="ARBA00022840"/>
    </source>
</evidence>
<keyword evidence="12" id="KW-0378">Hydrolase</keyword>
<evidence type="ECO:0000259" key="19">
    <source>
        <dbReference type="SMART" id="SM00642"/>
    </source>
</evidence>
<evidence type="ECO:0000256" key="3">
    <source>
        <dbReference type="ARBA" id="ARBA00005199"/>
    </source>
</evidence>
<keyword evidence="15" id="KW-0326">Glycosidase</keyword>
<name>A0ABS4SGB4_9PROT</name>
<evidence type="ECO:0000256" key="14">
    <source>
        <dbReference type="ARBA" id="ARBA00023277"/>
    </source>
</evidence>
<dbReference type="Pfam" id="PF00128">
    <property type="entry name" value="Alpha-amylase"/>
    <property type="match status" value="1"/>
</dbReference>
<evidence type="ECO:0000256" key="12">
    <source>
        <dbReference type="ARBA" id="ARBA00022801"/>
    </source>
</evidence>
<dbReference type="InterPro" id="IPR011009">
    <property type="entry name" value="Kinase-like_dom_sf"/>
</dbReference>
<dbReference type="InterPro" id="IPR004193">
    <property type="entry name" value="Glyco_hydro_13_N"/>
</dbReference>
<dbReference type="InterPro" id="IPR006047">
    <property type="entry name" value="GH13_cat_dom"/>
</dbReference>
<dbReference type="Proteomes" id="UP000781958">
    <property type="component" value="Unassembled WGS sequence"/>
</dbReference>
<dbReference type="Pfam" id="PF21226">
    <property type="entry name" value="MalQ_N"/>
    <property type="match status" value="1"/>
</dbReference>
<keyword evidence="8" id="KW-0963">Cytoplasm</keyword>
<keyword evidence="14 18" id="KW-0119">Carbohydrate metabolism</keyword>
<keyword evidence="13" id="KW-0067">ATP-binding</keyword>
<reference evidence="20 21" key="1">
    <citation type="submission" date="2021-03" db="EMBL/GenBank/DDBJ databases">
        <title>Genomic Encyclopedia of Type Strains, Phase III (KMG-III): the genomes of soil and plant-associated and newly described type strains.</title>
        <authorList>
            <person name="Whitman W."/>
        </authorList>
    </citation>
    <scope>NUCLEOTIDE SEQUENCE [LARGE SCALE GENOMIC DNA]</scope>
    <source>
        <strain evidence="20 21">IMMIB AFH-6</strain>
    </source>
</reference>
<evidence type="ECO:0000256" key="10">
    <source>
        <dbReference type="ARBA" id="ARBA00022679"/>
    </source>
</evidence>
<comment type="catalytic activity">
    <reaction evidence="1 18">
        <text>Transfers a segment of a (1-&gt;4)-alpha-D-glucan to a new position in an acceptor, which may be glucose or a (1-&gt;4)-alpha-D-glucan.</text>
        <dbReference type="EC" id="2.4.1.25"/>
    </reaction>
</comment>
<keyword evidence="10 18" id="KW-0808">Transferase</keyword>
<evidence type="ECO:0000256" key="5">
    <source>
        <dbReference type="ARBA" id="ARBA00006219"/>
    </source>
</evidence>
<organism evidence="20 21">
    <name type="scientific">Azospirillum rugosum</name>
    <dbReference type="NCBI Taxonomy" id="416170"/>
    <lineage>
        <taxon>Bacteria</taxon>
        <taxon>Pseudomonadati</taxon>
        <taxon>Pseudomonadota</taxon>
        <taxon>Alphaproteobacteria</taxon>
        <taxon>Rhodospirillales</taxon>
        <taxon>Azospirillaceae</taxon>
        <taxon>Azospirillum</taxon>
    </lineage>
</organism>
<evidence type="ECO:0000313" key="20">
    <source>
        <dbReference type="EMBL" id="MBP2291602.1"/>
    </source>
</evidence>
<dbReference type="InterPro" id="IPR017853">
    <property type="entry name" value="GH"/>
</dbReference>
<evidence type="ECO:0000313" key="21">
    <source>
        <dbReference type="Proteomes" id="UP000781958"/>
    </source>
</evidence>
<evidence type="ECO:0000256" key="8">
    <source>
        <dbReference type="ARBA" id="ARBA00022490"/>
    </source>
</evidence>
<dbReference type="SMART" id="SM00642">
    <property type="entry name" value="Aamy"/>
    <property type="match status" value="1"/>
</dbReference>
<dbReference type="EMBL" id="JAGINP010000004">
    <property type="protein sequence ID" value="MBP2291602.1"/>
    <property type="molecule type" value="Genomic_DNA"/>
</dbReference>
<comment type="similarity">
    <text evidence="4 18">Belongs to the disproportionating enzyme family.</text>
</comment>
<dbReference type="SUPFAM" id="SSF81296">
    <property type="entry name" value="E set domains"/>
    <property type="match status" value="1"/>
</dbReference>
<dbReference type="NCBIfam" id="TIGR02457">
    <property type="entry name" value="TreS_Cterm"/>
    <property type="match status" value="1"/>
</dbReference>